<sequence>MDEAGKLQEVKRAAQDFVARQDLRTTRVAVVGFGSRAHLESPLSSDPGQLRQAIERIADGGGTMMAEGLEAGLQALGEADTPARSLLLFTDGMPGSTTVSPRVASRAALSAAERARAQGVRLVAVATEDADRAFLERLTGSSELVFSTTAGQFGEAFRQADRAIRQLFGGPASSSLAQVLWETFLRGALARLAGFAVLGAFVGMMVQWAQQAFKSAWLVGVGSGPYEGKEYILAKPVVTVGRSDANDIGLYRERDLPLKAGVLRLEQGVWRWEGQPVPVNGVVTPRQALRPGDRLRLGTAEFLFQARGAQPPEALDAWALQGNTQTHPLPFPLRQATLGSDPRCTVVIRGQRVAPRQAEIRAGAQGLELLALAEGVQVNGEALPQGQRRGLEPGDLLTLGAEEFALIRRRG</sequence>
<dbReference type="Pfam" id="PF00092">
    <property type="entry name" value="VWA"/>
    <property type="match status" value="1"/>
</dbReference>
<dbReference type="Gene3D" id="3.40.50.410">
    <property type="entry name" value="von Willebrand factor, type A domain"/>
    <property type="match status" value="1"/>
</dbReference>
<protein>
    <submittedName>
        <fullName evidence="2">Inner membrane component of T3SS, cytoplasmic domain</fullName>
    </submittedName>
</protein>
<dbReference type="SUPFAM" id="SSF49879">
    <property type="entry name" value="SMAD/FHA domain"/>
    <property type="match status" value="2"/>
</dbReference>
<evidence type="ECO:0000313" key="3">
    <source>
        <dbReference type="Proteomes" id="UP000265715"/>
    </source>
</evidence>
<evidence type="ECO:0000259" key="1">
    <source>
        <dbReference type="PROSITE" id="PS50234"/>
    </source>
</evidence>
<reference evidence="2 3" key="1">
    <citation type="submission" date="2018-08" db="EMBL/GenBank/DDBJ databases">
        <title>Meiothermus terrae DSM 26712 genome sequencing project.</title>
        <authorList>
            <person name="Da Costa M.S."/>
            <person name="Albuquerque L."/>
            <person name="Raposo P."/>
            <person name="Froufe H.J.C."/>
            <person name="Barroso C.S."/>
            <person name="Egas C."/>
        </authorList>
    </citation>
    <scope>NUCLEOTIDE SEQUENCE [LARGE SCALE GENOMIC DNA]</scope>
    <source>
        <strain evidence="2 3">DSM 26712</strain>
    </source>
</reference>
<accession>A0A399DQ48</accession>
<dbReference type="InterPro" id="IPR036465">
    <property type="entry name" value="vWFA_dom_sf"/>
</dbReference>
<dbReference type="InterPro" id="IPR002035">
    <property type="entry name" value="VWF_A"/>
</dbReference>
<gene>
    <name evidence="2" type="ORF">Mterra_04074</name>
</gene>
<dbReference type="SUPFAM" id="SSF53300">
    <property type="entry name" value="vWA-like"/>
    <property type="match status" value="1"/>
</dbReference>
<dbReference type="InterPro" id="IPR000253">
    <property type="entry name" value="FHA_dom"/>
</dbReference>
<dbReference type="EMBL" id="QXDL01000412">
    <property type="protein sequence ID" value="RIH74464.1"/>
    <property type="molecule type" value="Genomic_DNA"/>
</dbReference>
<dbReference type="InterPro" id="IPR008984">
    <property type="entry name" value="SMAD_FHA_dom_sf"/>
</dbReference>
<feature type="domain" description="VWFA" evidence="1">
    <location>
        <begin position="1"/>
        <end position="167"/>
    </location>
</feature>
<keyword evidence="3" id="KW-1185">Reference proteome</keyword>
<evidence type="ECO:0000313" key="2">
    <source>
        <dbReference type="EMBL" id="RIH74464.1"/>
    </source>
</evidence>
<proteinExistence type="predicted"/>
<comment type="caution">
    <text evidence="2">The sequence shown here is derived from an EMBL/GenBank/DDBJ whole genome shotgun (WGS) entry which is preliminary data.</text>
</comment>
<dbReference type="CDD" id="cd00198">
    <property type="entry name" value="vWFA"/>
    <property type="match status" value="1"/>
</dbReference>
<organism evidence="2 3">
    <name type="scientific">Calidithermus terrae</name>
    <dbReference type="NCBI Taxonomy" id="1408545"/>
    <lineage>
        <taxon>Bacteria</taxon>
        <taxon>Thermotogati</taxon>
        <taxon>Deinococcota</taxon>
        <taxon>Deinococci</taxon>
        <taxon>Thermales</taxon>
        <taxon>Thermaceae</taxon>
        <taxon>Calidithermus</taxon>
    </lineage>
</organism>
<dbReference type="Proteomes" id="UP000265715">
    <property type="component" value="Unassembled WGS sequence"/>
</dbReference>
<dbReference type="AlphaFoldDB" id="A0A399DQ48"/>
<dbReference type="SMART" id="SM00327">
    <property type="entry name" value="VWA"/>
    <property type="match status" value="1"/>
</dbReference>
<name>A0A399DQ48_9DEIN</name>
<dbReference type="Pfam" id="PF00498">
    <property type="entry name" value="FHA"/>
    <property type="match status" value="1"/>
</dbReference>
<dbReference type="CDD" id="cd00060">
    <property type="entry name" value="FHA"/>
    <property type="match status" value="2"/>
</dbReference>
<dbReference type="Gene3D" id="2.60.200.20">
    <property type="match status" value="2"/>
</dbReference>
<dbReference type="PROSITE" id="PS50234">
    <property type="entry name" value="VWFA"/>
    <property type="match status" value="1"/>
</dbReference>